<dbReference type="InterPro" id="IPR052408">
    <property type="entry name" value="Exonuclease_MUT-7-like"/>
</dbReference>
<dbReference type="Pfam" id="PF01612">
    <property type="entry name" value="DNA_pol_A_exo1"/>
    <property type="match status" value="1"/>
</dbReference>
<evidence type="ECO:0000259" key="1">
    <source>
        <dbReference type="SMART" id="SM00474"/>
    </source>
</evidence>
<proteinExistence type="predicted"/>
<gene>
    <name evidence="2" type="ORF">J3U76_03565</name>
</gene>
<keyword evidence="2" id="KW-0378">Hydrolase</keyword>
<comment type="caution">
    <text evidence="2">The sequence shown here is derived from an EMBL/GenBank/DDBJ whole genome shotgun (WGS) entry which is preliminary data.</text>
</comment>
<evidence type="ECO:0000313" key="3">
    <source>
        <dbReference type="Proteomes" id="UP000664882"/>
    </source>
</evidence>
<keyword evidence="2" id="KW-0269">Exonuclease</keyword>
<dbReference type="InterPro" id="IPR002562">
    <property type="entry name" value="3'-5'_exonuclease_dom"/>
</dbReference>
<organism evidence="2 3">
    <name type="scientific">Oceanisphaera pacifica</name>
    <dbReference type="NCBI Taxonomy" id="2818389"/>
    <lineage>
        <taxon>Bacteria</taxon>
        <taxon>Pseudomonadati</taxon>
        <taxon>Pseudomonadota</taxon>
        <taxon>Gammaproteobacteria</taxon>
        <taxon>Aeromonadales</taxon>
        <taxon>Aeromonadaceae</taxon>
        <taxon>Oceanisphaera</taxon>
    </lineage>
</organism>
<dbReference type="InterPro" id="IPR012337">
    <property type="entry name" value="RNaseH-like_sf"/>
</dbReference>
<dbReference type="EMBL" id="JAGDFX010000003">
    <property type="protein sequence ID" value="MBO1518723.1"/>
    <property type="molecule type" value="Genomic_DNA"/>
</dbReference>
<dbReference type="Proteomes" id="UP000664882">
    <property type="component" value="Unassembled WGS sequence"/>
</dbReference>
<reference evidence="2 3" key="1">
    <citation type="submission" date="2021-03" db="EMBL/GenBank/DDBJ databases">
        <title>Oceanisphaera sp. nov., isolated from the intestine.</title>
        <authorList>
            <person name="Zhao L.-H."/>
            <person name="Shi L.-F."/>
        </authorList>
    </citation>
    <scope>NUCLEOTIDE SEQUENCE [LARGE SCALE GENOMIC DNA]</scope>
    <source>
        <strain evidence="2 3">DM8</strain>
    </source>
</reference>
<evidence type="ECO:0000313" key="2">
    <source>
        <dbReference type="EMBL" id="MBO1518723.1"/>
    </source>
</evidence>
<sequence>MSKYLIRPTKATMAELPEFSGLPLCRIHLVNNTELLHFAATELNACTHLGFDTESKPTFIKGEASTGPHLIQLATTEHAFLFQILPEQGVASATHQLLTQVLQSPNIVKVGFGLSSDRKPLWRNLGIVLNTSFELSSAIKQMGYQQQVGLQAGVALVLAEYLPKSKRQTLSNWAAKPLSEAQLHYAANDAYASLWVYLIMKRWHLSGN</sequence>
<dbReference type="SMART" id="SM00474">
    <property type="entry name" value="35EXOc"/>
    <property type="match status" value="1"/>
</dbReference>
<keyword evidence="3" id="KW-1185">Reference proteome</keyword>
<feature type="domain" description="3'-5' exonuclease" evidence="1">
    <location>
        <begin position="27"/>
        <end position="205"/>
    </location>
</feature>
<dbReference type="InterPro" id="IPR036397">
    <property type="entry name" value="RNaseH_sf"/>
</dbReference>
<dbReference type="Gene3D" id="3.30.420.10">
    <property type="entry name" value="Ribonuclease H-like superfamily/Ribonuclease H"/>
    <property type="match status" value="1"/>
</dbReference>
<name>A0ABS3NDQ5_9GAMM</name>
<dbReference type="PANTHER" id="PTHR47765:SF2">
    <property type="entry name" value="EXONUCLEASE MUT-7 HOMOLOG"/>
    <property type="match status" value="1"/>
</dbReference>
<accession>A0ABS3NDQ5</accession>
<dbReference type="RefSeq" id="WP_208004455.1">
    <property type="nucleotide sequence ID" value="NZ_JAGDFX010000003.1"/>
</dbReference>
<protein>
    <submittedName>
        <fullName evidence="2">3'-5' exonuclease domain-containing protein 2</fullName>
    </submittedName>
</protein>
<dbReference type="PANTHER" id="PTHR47765">
    <property type="entry name" value="3'-5' EXONUCLEASE DOMAIN-CONTAINING PROTEIN"/>
    <property type="match status" value="1"/>
</dbReference>
<dbReference type="CDD" id="cd06141">
    <property type="entry name" value="WRN_exo"/>
    <property type="match status" value="1"/>
</dbReference>
<dbReference type="GO" id="GO:0004527">
    <property type="term" value="F:exonuclease activity"/>
    <property type="evidence" value="ECO:0007669"/>
    <property type="project" value="UniProtKB-KW"/>
</dbReference>
<keyword evidence="2" id="KW-0540">Nuclease</keyword>
<dbReference type="SUPFAM" id="SSF53098">
    <property type="entry name" value="Ribonuclease H-like"/>
    <property type="match status" value="1"/>
</dbReference>